<feature type="transmembrane region" description="Helical" evidence="3">
    <location>
        <begin position="438"/>
        <end position="460"/>
    </location>
</feature>
<evidence type="ECO:0000313" key="5">
    <source>
        <dbReference type="Proteomes" id="UP000001396"/>
    </source>
</evidence>
<feature type="transmembrane region" description="Helical" evidence="3">
    <location>
        <begin position="511"/>
        <end position="528"/>
    </location>
</feature>
<dbReference type="GeneID" id="31356056"/>
<keyword evidence="3" id="KW-0472">Membrane</keyword>
<feature type="compositionally biased region" description="Polar residues" evidence="2">
    <location>
        <begin position="326"/>
        <end position="335"/>
    </location>
</feature>
<evidence type="ECO:0000313" key="4">
    <source>
        <dbReference type="EMBL" id="EFA86718.1"/>
    </source>
</evidence>
<evidence type="ECO:0000256" key="1">
    <source>
        <dbReference type="SAM" id="Coils"/>
    </source>
</evidence>
<reference evidence="4 5" key="1">
    <citation type="journal article" date="2011" name="Genome Res.">
        <title>Phylogeny-wide analysis of social amoeba genomes highlights ancient origins for complex intercellular communication.</title>
        <authorList>
            <person name="Heidel A.J."/>
            <person name="Lawal H.M."/>
            <person name="Felder M."/>
            <person name="Schilde C."/>
            <person name="Helps N.R."/>
            <person name="Tunggal B."/>
            <person name="Rivero F."/>
            <person name="John U."/>
            <person name="Schleicher M."/>
            <person name="Eichinger L."/>
            <person name="Platzer M."/>
            <person name="Noegel A.A."/>
            <person name="Schaap P."/>
            <person name="Gloeckner G."/>
        </authorList>
    </citation>
    <scope>NUCLEOTIDE SEQUENCE [LARGE SCALE GENOMIC DNA]</scope>
    <source>
        <strain evidence="5">ATCC 26659 / Pp 5 / PN500</strain>
    </source>
</reference>
<protein>
    <recommendedName>
        <fullName evidence="6">Thioredoxin domain-containing protein</fullName>
    </recommendedName>
</protein>
<sequence>MDYKREDDDNDEQIERLKRIEAERKKQFRKKLKYLILTIIIVLVFFSNLPLVSTSEVDTATTTTTIDINNNNNNNNNILDTTIIENNDNNNDLQSITPAATTTTNTQTLDSNIIKINLKDINDTTELFAIHKQTNETFVLLIYKIECTFSQRILPVYSALAQSFPNMTFYRMDKLITTPSLFIIQNSTLKKYFGEKQFESIREWVSAMTETQYVNGVLVDDSIDLDYLLSTSSSQPFSVIDMISTNANVNYSSRRYLLFISTCYVIFLVIKAIHNQLSISFQNTFERNINNIEIMVLNTRSVEQSSVRLNSPDENQTELTLRNNKKSVNNSNGLLSSPKKEVDTKRKQKLKESTLKQQQQQPPQHQLNNRKKKPIDGFVHNRKLTLVIGFGLVLYYCAMMYVRYQHRGLIGFADTLWLCNMAVVLAILSIFTNKPFILCMGITTTFIVHFLWVVDVITWFTLGFFPLGNAEYISWPNITWGEIITSTHHAWYIPLSILLLHRNGGYQRRAWLGSSICGVPVILVSTLFPKEIIVNSEVFYLNINCAQEWWRDVRGWPFSLIPESGVEYLIFLHIFSFVLFSVTHLVMKGICAITIKRH</sequence>
<evidence type="ECO:0008006" key="6">
    <source>
        <dbReference type="Google" id="ProtNLM"/>
    </source>
</evidence>
<evidence type="ECO:0000256" key="2">
    <source>
        <dbReference type="SAM" id="MobiDB-lite"/>
    </source>
</evidence>
<keyword evidence="3" id="KW-1133">Transmembrane helix</keyword>
<dbReference type="Proteomes" id="UP000001396">
    <property type="component" value="Unassembled WGS sequence"/>
</dbReference>
<gene>
    <name evidence="4" type="ORF">PPL_00523</name>
</gene>
<keyword evidence="1" id="KW-0175">Coiled coil</keyword>
<dbReference type="SUPFAM" id="SSF52833">
    <property type="entry name" value="Thioredoxin-like"/>
    <property type="match status" value="1"/>
</dbReference>
<feature type="region of interest" description="Disordered" evidence="2">
    <location>
        <begin position="326"/>
        <end position="372"/>
    </location>
</feature>
<dbReference type="InterPro" id="IPR036249">
    <property type="entry name" value="Thioredoxin-like_sf"/>
</dbReference>
<organism evidence="4 5">
    <name type="scientific">Heterostelium pallidum (strain ATCC 26659 / Pp 5 / PN500)</name>
    <name type="common">Cellular slime mold</name>
    <name type="synonym">Polysphondylium pallidum</name>
    <dbReference type="NCBI Taxonomy" id="670386"/>
    <lineage>
        <taxon>Eukaryota</taxon>
        <taxon>Amoebozoa</taxon>
        <taxon>Evosea</taxon>
        <taxon>Eumycetozoa</taxon>
        <taxon>Dictyostelia</taxon>
        <taxon>Acytosteliales</taxon>
        <taxon>Acytosteliaceae</taxon>
        <taxon>Heterostelium</taxon>
    </lineage>
</organism>
<feature type="transmembrane region" description="Helical" evidence="3">
    <location>
        <begin position="34"/>
        <end position="52"/>
    </location>
</feature>
<keyword evidence="3" id="KW-0812">Transmembrane</keyword>
<accession>D3AWP5</accession>
<feature type="transmembrane region" description="Helical" evidence="3">
    <location>
        <begin position="568"/>
        <end position="587"/>
    </location>
</feature>
<feature type="transmembrane region" description="Helical" evidence="3">
    <location>
        <begin position="408"/>
        <end position="431"/>
    </location>
</feature>
<feature type="compositionally biased region" description="Low complexity" evidence="2">
    <location>
        <begin position="357"/>
        <end position="366"/>
    </location>
</feature>
<feature type="compositionally biased region" description="Basic and acidic residues" evidence="2">
    <location>
        <begin position="338"/>
        <end position="354"/>
    </location>
</feature>
<comment type="caution">
    <text evidence="4">The sequence shown here is derived from an EMBL/GenBank/DDBJ whole genome shotgun (WGS) entry which is preliminary data.</text>
</comment>
<proteinExistence type="predicted"/>
<dbReference type="EMBL" id="ADBJ01000002">
    <property type="protein sequence ID" value="EFA86718.1"/>
    <property type="molecule type" value="Genomic_DNA"/>
</dbReference>
<feature type="transmembrane region" description="Helical" evidence="3">
    <location>
        <begin position="384"/>
        <end position="402"/>
    </location>
</feature>
<keyword evidence="5" id="KW-1185">Reference proteome</keyword>
<dbReference type="RefSeq" id="XP_020438822.1">
    <property type="nucleotide sequence ID" value="XM_020571548.1"/>
</dbReference>
<dbReference type="AlphaFoldDB" id="D3AWP5"/>
<evidence type="ECO:0000256" key="3">
    <source>
        <dbReference type="SAM" id="Phobius"/>
    </source>
</evidence>
<name>D3AWP5_HETP5</name>
<dbReference type="STRING" id="670386.D3AWP5"/>
<dbReference type="InParanoid" id="D3AWP5"/>
<feature type="coiled-coil region" evidence="1">
    <location>
        <begin position="3"/>
        <end position="30"/>
    </location>
</feature>